<dbReference type="GO" id="GO:0004042">
    <property type="term" value="F:L-glutamate N-acetyltransferase activity"/>
    <property type="evidence" value="ECO:0007669"/>
    <property type="project" value="UniProtKB-UniRule"/>
</dbReference>
<name>F9U7W8_9GAMM</name>
<keyword evidence="8" id="KW-0963">Cytoplasm</keyword>
<dbReference type="eggNOG" id="COG1246">
    <property type="taxonomic scope" value="Bacteria"/>
</dbReference>
<evidence type="ECO:0000259" key="9">
    <source>
        <dbReference type="PROSITE" id="PS51186"/>
    </source>
</evidence>
<dbReference type="Pfam" id="PF00583">
    <property type="entry name" value="Acetyltransf_1"/>
    <property type="match status" value="1"/>
</dbReference>
<keyword evidence="11" id="KW-1185">Reference proteome</keyword>
<dbReference type="InterPro" id="IPR000182">
    <property type="entry name" value="GNAT_dom"/>
</dbReference>
<dbReference type="CDD" id="cd04301">
    <property type="entry name" value="NAT_SF"/>
    <property type="match status" value="1"/>
</dbReference>
<dbReference type="PANTHER" id="PTHR30602">
    <property type="entry name" value="AMINO-ACID ACETYLTRANSFERASE"/>
    <property type="match status" value="1"/>
</dbReference>
<dbReference type="EMBL" id="AFWV01000003">
    <property type="protein sequence ID" value="EGV19748.1"/>
    <property type="molecule type" value="Genomic_DNA"/>
</dbReference>
<dbReference type="AlphaFoldDB" id="F9U7W8"/>
<comment type="similarity">
    <text evidence="2 8">Belongs to the acetyltransferase family. ArgA subfamily.</text>
</comment>
<evidence type="ECO:0000256" key="5">
    <source>
        <dbReference type="ARBA" id="ARBA00022679"/>
    </source>
</evidence>
<sequence length="457" mass="49509">MTPSTSDPNDPHPPRDPFVDWVRQATPYIHAHRGRTFVVVFGGEAVADPRFPDLVHDIALLHGLGIRVVLVHGARPQIEARLAGRGAQLRYVNGLRITDQTALACVKEAAGVVRVEIEALLSLGLANSPMAGVRIPVVSGNFVTARPLGVIDGVDYAHTGAVRRIDRQTLRAVLDQGAVALMPPLGYSPTGEVFNLSSADVARGAAVALGADKLIFLTEDPPRDASADHDARDPSADLLGSNLLARDIDGLLAASSAIPEDVAQCLRAGAEACRNGIRRVHLVRRRHGGALLRELFTPDGSGTLISAEPYEELRPARIDDVTGILELLRPLEERGVLVRRSRERLETEIDRFFLTERDGLITACAALYPYPSAGMAELACVAVHPDYRASGRGDRLLAHMEDLARAGGIARLFVLTTQTAHWFRERGFEPGSLGALPMERQALYNFQRSSQVYIKAL</sequence>
<dbReference type="HAMAP" id="MF_01105">
    <property type="entry name" value="N_acetyl_glu_synth"/>
    <property type="match status" value="1"/>
</dbReference>
<dbReference type="eggNOG" id="COG0548">
    <property type="taxonomic scope" value="Bacteria"/>
</dbReference>
<comment type="miscellaneous">
    <text evidence="8">In bacteria which possess the bifunctional enzyme ornithine acetyltransferase/N-acetylglutamate synthase (ArgJ), ArgA fulfills an anaplerotic role.</text>
</comment>
<dbReference type="STRING" id="768671.ThimaDRAFT_1194"/>
<evidence type="ECO:0000256" key="8">
    <source>
        <dbReference type="HAMAP-Rule" id="MF_01105"/>
    </source>
</evidence>
<dbReference type="NCBIfam" id="TIGR01890">
    <property type="entry name" value="N-Ac-Glu-synth"/>
    <property type="match status" value="1"/>
</dbReference>
<evidence type="ECO:0000256" key="6">
    <source>
        <dbReference type="ARBA" id="ARBA00023315"/>
    </source>
</evidence>
<evidence type="ECO:0000313" key="11">
    <source>
        <dbReference type="Proteomes" id="UP000005459"/>
    </source>
</evidence>
<organism evidence="10 11">
    <name type="scientific">Thiocapsa marina 5811</name>
    <dbReference type="NCBI Taxonomy" id="768671"/>
    <lineage>
        <taxon>Bacteria</taxon>
        <taxon>Pseudomonadati</taxon>
        <taxon>Pseudomonadota</taxon>
        <taxon>Gammaproteobacteria</taxon>
        <taxon>Chromatiales</taxon>
        <taxon>Chromatiaceae</taxon>
        <taxon>Thiocapsa</taxon>
    </lineage>
</organism>
<gene>
    <name evidence="8" type="primary">argA</name>
    <name evidence="10" type="ORF">ThimaDRAFT_1194</name>
</gene>
<evidence type="ECO:0000256" key="3">
    <source>
        <dbReference type="ARBA" id="ARBA00022571"/>
    </source>
</evidence>
<dbReference type="CDD" id="cd04237">
    <property type="entry name" value="AAK_NAGS-ABP"/>
    <property type="match status" value="1"/>
</dbReference>
<feature type="domain" description="N-acetyltransferase" evidence="9">
    <location>
        <begin position="311"/>
        <end position="443"/>
    </location>
</feature>
<dbReference type="EC" id="2.3.1.1" evidence="8"/>
<comment type="pathway">
    <text evidence="1 8">Amino-acid biosynthesis; L-arginine biosynthesis; N(2)-acetyl-L-ornithine from L-glutamate: step 1/4.</text>
</comment>
<comment type="subcellular location">
    <subcellularLocation>
        <location evidence="8">Cytoplasm</location>
    </subcellularLocation>
</comment>
<dbReference type="InterPro" id="IPR036393">
    <property type="entry name" value="AceGlu_kinase-like_sf"/>
</dbReference>
<comment type="catalytic activity">
    <reaction evidence="7 8">
        <text>L-glutamate + acetyl-CoA = N-acetyl-L-glutamate + CoA + H(+)</text>
        <dbReference type="Rhea" id="RHEA:24292"/>
        <dbReference type="ChEBI" id="CHEBI:15378"/>
        <dbReference type="ChEBI" id="CHEBI:29985"/>
        <dbReference type="ChEBI" id="CHEBI:44337"/>
        <dbReference type="ChEBI" id="CHEBI:57287"/>
        <dbReference type="ChEBI" id="CHEBI:57288"/>
        <dbReference type="EC" id="2.3.1.1"/>
    </reaction>
</comment>
<dbReference type="OrthoDB" id="9802238at2"/>
<dbReference type="InterPro" id="IPR001048">
    <property type="entry name" value="Asp/Glu/Uridylate_kinase"/>
</dbReference>
<dbReference type="SUPFAM" id="SSF55729">
    <property type="entry name" value="Acyl-CoA N-acyltransferases (Nat)"/>
    <property type="match status" value="1"/>
</dbReference>
<accession>F9U7W8</accession>
<evidence type="ECO:0000256" key="2">
    <source>
        <dbReference type="ARBA" id="ARBA00009145"/>
    </source>
</evidence>
<evidence type="ECO:0000313" key="10">
    <source>
        <dbReference type="EMBL" id="EGV19748.1"/>
    </source>
</evidence>
<keyword evidence="3 8" id="KW-0055">Arginine biosynthesis</keyword>
<evidence type="ECO:0000256" key="4">
    <source>
        <dbReference type="ARBA" id="ARBA00022605"/>
    </source>
</evidence>
<evidence type="ECO:0000256" key="7">
    <source>
        <dbReference type="ARBA" id="ARBA00048372"/>
    </source>
</evidence>
<dbReference type="GO" id="GO:0006526">
    <property type="term" value="P:L-arginine biosynthetic process"/>
    <property type="evidence" value="ECO:0007669"/>
    <property type="project" value="UniProtKB-UniRule"/>
</dbReference>
<dbReference type="GO" id="GO:0005737">
    <property type="term" value="C:cytoplasm"/>
    <property type="evidence" value="ECO:0007669"/>
    <property type="project" value="UniProtKB-SubCell"/>
</dbReference>
<dbReference type="UniPathway" id="UPA00068">
    <property type="reaction ID" value="UER00106"/>
</dbReference>
<dbReference type="InterPro" id="IPR033719">
    <property type="entry name" value="NAGS_kin"/>
</dbReference>
<dbReference type="NCBIfam" id="NF003641">
    <property type="entry name" value="PRK05279.1"/>
    <property type="match status" value="1"/>
</dbReference>
<dbReference type="Gene3D" id="3.40.630.30">
    <property type="match status" value="1"/>
</dbReference>
<dbReference type="PIRSF" id="PIRSF000423">
    <property type="entry name" value="ArgA"/>
    <property type="match status" value="1"/>
</dbReference>
<dbReference type="PANTHER" id="PTHR30602:SF12">
    <property type="entry name" value="AMINO-ACID ACETYLTRANSFERASE NAGS1, CHLOROPLASTIC-RELATED"/>
    <property type="match status" value="1"/>
</dbReference>
<keyword evidence="6 8" id="KW-0012">Acyltransferase</keyword>
<proteinExistence type="inferred from homology"/>
<reference evidence="10 11" key="1">
    <citation type="submission" date="2011-06" db="EMBL/GenBank/DDBJ databases">
        <title>The draft genome of Thiocapsa marina 5811.</title>
        <authorList>
            <consortium name="US DOE Joint Genome Institute (JGI-PGF)"/>
            <person name="Lucas S."/>
            <person name="Han J."/>
            <person name="Cheng J.-F."/>
            <person name="Goodwin L."/>
            <person name="Pitluck S."/>
            <person name="Peters L."/>
            <person name="Land M.L."/>
            <person name="Hauser L."/>
            <person name="Vogl K."/>
            <person name="Liu Z."/>
            <person name="Imhoff J."/>
            <person name="Thiel V."/>
            <person name="Frigaard N.-U."/>
            <person name="Bryant D."/>
            <person name="Woyke T.J."/>
        </authorList>
    </citation>
    <scope>NUCLEOTIDE SEQUENCE [LARGE SCALE GENOMIC DNA]</scope>
    <source>
        <strain evidence="10 11">5811</strain>
    </source>
</reference>
<keyword evidence="4 8" id="KW-0028">Amino-acid biosynthesis</keyword>
<dbReference type="PROSITE" id="PS51186">
    <property type="entry name" value="GNAT"/>
    <property type="match status" value="1"/>
</dbReference>
<dbReference type="RefSeq" id="WP_007192071.1">
    <property type="nucleotide sequence ID" value="NZ_AFWV01000003.1"/>
</dbReference>
<dbReference type="SUPFAM" id="SSF53633">
    <property type="entry name" value="Carbamate kinase-like"/>
    <property type="match status" value="1"/>
</dbReference>
<protein>
    <recommendedName>
        <fullName evidence="8">Amino-acid acetyltransferase</fullName>
        <ecNumber evidence="8">2.3.1.1</ecNumber>
    </recommendedName>
    <alternativeName>
        <fullName evidence="8">N-acetylglutamate synthase</fullName>
        <shortName evidence="8">AGS</shortName>
        <shortName evidence="8">NAGS</shortName>
    </alternativeName>
</protein>
<dbReference type="PATRIC" id="fig|768671.3.peg.1277"/>
<evidence type="ECO:0000256" key="1">
    <source>
        <dbReference type="ARBA" id="ARBA00004925"/>
    </source>
</evidence>
<keyword evidence="5 8" id="KW-0808">Transferase</keyword>
<dbReference type="InterPro" id="IPR016181">
    <property type="entry name" value="Acyl_CoA_acyltransferase"/>
</dbReference>
<dbReference type="Proteomes" id="UP000005459">
    <property type="component" value="Unassembled WGS sequence"/>
</dbReference>
<dbReference type="InterPro" id="IPR010167">
    <property type="entry name" value="NH2A_AcTrfase"/>
</dbReference>
<dbReference type="Gene3D" id="3.40.1160.10">
    <property type="entry name" value="Acetylglutamate kinase-like"/>
    <property type="match status" value="1"/>
</dbReference>
<dbReference type="Pfam" id="PF00696">
    <property type="entry name" value="AA_kinase"/>
    <property type="match status" value="1"/>
</dbReference>